<dbReference type="RefSeq" id="WP_322539269.1">
    <property type="nucleotide sequence ID" value="NZ_JAOBTW010000008.1"/>
</dbReference>
<accession>A0ABU5LR14</accession>
<sequence>MVLITRIVDDGAGGVAIIFDTAAPDTVLREIVAAVSTYGTTPGAAIKAFMPRSVVALSTSEQGKVLMVPRSSLGQDWLNLAIFCD</sequence>
<proteinExistence type="predicted"/>
<protein>
    <submittedName>
        <fullName evidence="1">Uncharacterized protein</fullName>
    </submittedName>
</protein>
<dbReference type="Proteomes" id="UP001292182">
    <property type="component" value="Unassembled WGS sequence"/>
</dbReference>
<keyword evidence="2" id="KW-1185">Reference proteome</keyword>
<organism evidence="1 2">
    <name type="scientific">Sphingomonas sanguinis</name>
    <dbReference type="NCBI Taxonomy" id="33051"/>
    <lineage>
        <taxon>Bacteria</taxon>
        <taxon>Pseudomonadati</taxon>
        <taxon>Pseudomonadota</taxon>
        <taxon>Alphaproteobacteria</taxon>
        <taxon>Sphingomonadales</taxon>
        <taxon>Sphingomonadaceae</taxon>
        <taxon>Sphingomonas</taxon>
    </lineage>
</organism>
<comment type="caution">
    <text evidence="1">The sequence shown here is derived from an EMBL/GenBank/DDBJ whole genome shotgun (WGS) entry which is preliminary data.</text>
</comment>
<reference evidence="2" key="1">
    <citation type="submission" date="2023-07" db="EMBL/GenBank/DDBJ databases">
        <title>Whole genome sequence analysis of rice epiphytic Sphingomonas sanguinis OsEp_Plm_15B2.</title>
        <authorList>
            <person name="Sahu K.P."/>
            <person name="Asharani P."/>
            <person name="Reddy B."/>
            <person name="Kumar A."/>
        </authorList>
    </citation>
    <scope>NUCLEOTIDE SEQUENCE [LARGE SCALE GENOMIC DNA]</scope>
    <source>
        <strain evidence="2">OsEp_Plm_15B2</strain>
    </source>
</reference>
<dbReference type="EMBL" id="JAOBTW010000008">
    <property type="protein sequence ID" value="MDZ7282176.1"/>
    <property type="molecule type" value="Genomic_DNA"/>
</dbReference>
<evidence type="ECO:0000313" key="2">
    <source>
        <dbReference type="Proteomes" id="UP001292182"/>
    </source>
</evidence>
<evidence type="ECO:0000313" key="1">
    <source>
        <dbReference type="EMBL" id="MDZ7282176.1"/>
    </source>
</evidence>
<gene>
    <name evidence="1" type="ORF">N4G62_09065</name>
</gene>
<name>A0ABU5LR14_9SPHN</name>